<dbReference type="EMBL" id="JALNTZ010000002">
    <property type="protein sequence ID" value="KAJ3662029.1"/>
    <property type="molecule type" value="Genomic_DNA"/>
</dbReference>
<proteinExistence type="predicted"/>
<accession>A0AA38IVZ8</accession>
<evidence type="ECO:0000313" key="2">
    <source>
        <dbReference type="Proteomes" id="UP001168821"/>
    </source>
</evidence>
<dbReference type="AlphaFoldDB" id="A0AA38IVZ8"/>
<dbReference type="SUPFAM" id="SSF56349">
    <property type="entry name" value="DNA breaking-rejoining enzymes"/>
    <property type="match status" value="1"/>
</dbReference>
<gene>
    <name evidence="1" type="ORF">Zmor_006397</name>
</gene>
<comment type="caution">
    <text evidence="1">The sequence shown here is derived from an EMBL/GenBank/DDBJ whole genome shotgun (WGS) entry which is preliminary data.</text>
</comment>
<reference evidence="1" key="1">
    <citation type="journal article" date="2023" name="G3 (Bethesda)">
        <title>Whole genome assemblies of Zophobas morio and Tenebrio molitor.</title>
        <authorList>
            <person name="Kaur S."/>
            <person name="Stinson S.A."/>
            <person name="diCenzo G.C."/>
        </authorList>
    </citation>
    <scope>NUCLEOTIDE SEQUENCE</scope>
    <source>
        <strain evidence="1">QUZm001</strain>
    </source>
</reference>
<dbReference type="Proteomes" id="UP001168821">
    <property type="component" value="Unassembled WGS sequence"/>
</dbReference>
<name>A0AA38IVZ8_9CUCU</name>
<protein>
    <recommendedName>
        <fullName evidence="3">Core-binding (CB) domain-containing protein</fullName>
    </recommendedName>
</protein>
<evidence type="ECO:0008006" key="3">
    <source>
        <dbReference type="Google" id="ProtNLM"/>
    </source>
</evidence>
<keyword evidence="2" id="KW-1185">Reference proteome</keyword>
<evidence type="ECO:0000313" key="1">
    <source>
        <dbReference type="EMBL" id="KAJ3662029.1"/>
    </source>
</evidence>
<dbReference type="InterPro" id="IPR011010">
    <property type="entry name" value="DNA_brk_join_enz"/>
</dbReference>
<sequence>MQDSNEIMENLLPEKSRDVYKKVCQKFLRWKEQQGIGEITEMVILNYLQDQSKNAAPSSMWNYCSMIKACLIAFENIDIGRFPKVKALLKQKSRGYRSKKSKVLDREEVLRFVIEAPDEVYLLVKMILVVEIARAPMSDTNIVSADNPADGFRTIVNNTTTGSTMAKFEPGSIQNCNIFLLDNALIRDLRNLMR</sequence>
<organism evidence="1 2">
    <name type="scientific">Zophobas morio</name>
    <dbReference type="NCBI Taxonomy" id="2755281"/>
    <lineage>
        <taxon>Eukaryota</taxon>
        <taxon>Metazoa</taxon>
        <taxon>Ecdysozoa</taxon>
        <taxon>Arthropoda</taxon>
        <taxon>Hexapoda</taxon>
        <taxon>Insecta</taxon>
        <taxon>Pterygota</taxon>
        <taxon>Neoptera</taxon>
        <taxon>Endopterygota</taxon>
        <taxon>Coleoptera</taxon>
        <taxon>Polyphaga</taxon>
        <taxon>Cucujiformia</taxon>
        <taxon>Tenebrionidae</taxon>
        <taxon>Zophobas</taxon>
    </lineage>
</organism>
<dbReference type="GO" id="GO:0003677">
    <property type="term" value="F:DNA binding"/>
    <property type="evidence" value="ECO:0007669"/>
    <property type="project" value="InterPro"/>
</dbReference>